<keyword evidence="2" id="KW-0479">Metal-binding</keyword>
<dbReference type="Gene3D" id="2.70.150.10">
    <property type="entry name" value="Calcium-transporting ATPase, cytoplasmic transduction domain A"/>
    <property type="match status" value="1"/>
</dbReference>
<dbReference type="Pfam" id="PF00122">
    <property type="entry name" value="E1-E2_ATPase"/>
    <property type="match status" value="1"/>
</dbReference>
<evidence type="ECO:0000256" key="3">
    <source>
        <dbReference type="ARBA" id="ARBA00022967"/>
    </source>
</evidence>
<evidence type="ECO:0000313" key="6">
    <source>
        <dbReference type="Proteomes" id="UP000093925"/>
    </source>
</evidence>
<organism evidence="5 6">
    <name type="scientific">Mycobacterium asiaticum</name>
    <dbReference type="NCBI Taxonomy" id="1790"/>
    <lineage>
        <taxon>Bacteria</taxon>
        <taxon>Bacillati</taxon>
        <taxon>Actinomycetota</taxon>
        <taxon>Actinomycetes</taxon>
        <taxon>Mycobacteriales</taxon>
        <taxon>Mycobacteriaceae</taxon>
        <taxon>Mycobacterium</taxon>
    </lineage>
</organism>
<gene>
    <name evidence="5" type="ORF">A5640_24845</name>
</gene>
<keyword evidence="3" id="KW-1278">Translocase</keyword>
<dbReference type="PANTHER" id="PTHR43520:SF8">
    <property type="entry name" value="P-TYPE CU(+) TRANSPORTER"/>
    <property type="match status" value="1"/>
</dbReference>
<reference evidence="5 6" key="1">
    <citation type="submission" date="2016-06" db="EMBL/GenBank/DDBJ databases">
        <authorList>
            <person name="Kjaerup R.B."/>
            <person name="Dalgaard T.S."/>
            <person name="Juul-Madsen H.R."/>
        </authorList>
    </citation>
    <scope>NUCLEOTIDE SEQUENCE [LARGE SCALE GENOMIC DNA]</scope>
    <source>
        <strain evidence="5 6">1276495.2</strain>
    </source>
</reference>
<dbReference type="AlphaFoldDB" id="A0A1A3KXX1"/>
<dbReference type="GO" id="GO:0055070">
    <property type="term" value="P:copper ion homeostasis"/>
    <property type="evidence" value="ECO:0007669"/>
    <property type="project" value="TreeGrafter"/>
</dbReference>
<accession>A0A1A3KXX1</accession>
<dbReference type="GO" id="GO:0005507">
    <property type="term" value="F:copper ion binding"/>
    <property type="evidence" value="ECO:0007669"/>
    <property type="project" value="TreeGrafter"/>
</dbReference>
<dbReference type="InterPro" id="IPR008250">
    <property type="entry name" value="ATPase_P-typ_transduc_dom_A_sf"/>
</dbReference>
<name>A0A1A3KXX1_MYCAS</name>
<dbReference type="SUPFAM" id="SSF81653">
    <property type="entry name" value="Calcium ATPase, transduction domain A"/>
    <property type="match status" value="1"/>
</dbReference>
<evidence type="ECO:0000259" key="4">
    <source>
        <dbReference type="Pfam" id="PF00122"/>
    </source>
</evidence>
<dbReference type="GO" id="GO:0016020">
    <property type="term" value="C:membrane"/>
    <property type="evidence" value="ECO:0007669"/>
    <property type="project" value="TreeGrafter"/>
</dbReference>
<comment type="subcellular location">
    <subcellularLocation>
        <location evidence="1">Membrane</location>
        <topology evidence="1">Multi-pass membrane protein</topology>
    </subcellularLocation>
</comment>
<feature type="domain" description="P-type ATPase A" evidence="4">
    <location>
        <begin position="2"/>
        <end position="80"/>
    </location>
</feature>
<dbReference type="PANTHER" id="PTHR43520">
    <property type="entry name" value="ATP7, ISOFORM B"/>
    <property type="match status" value="1"/>
</dbReference>
<evidence type="ECO:0000313" key="5">
    <source>
        <dbReference type="EMBL" id="OBJ89845.1"/>
    </source>
</evidence>
<evidence type="ECO:0000256" key="2">
    <source>
        <dbReference type="ARBA" id="ARBA00022723"/>
    </source>
</evidence>
<protein>
    <recommendedName>
        <fullName evidence="4">P-type ATPase A domain-containing protein</fullName>
    </recommendedName>
</protein>
<dbReference type="InterPro" id="IPR059000">
    <property type="entry name" value="ATPase_P-type_domA"/>
</dbReference>
<dbReference type="EMBL" id="LZLM01000014">
    <property type="protein sequence ID" value="OBJ89845.1"/>
    <property type="molecule type" value="Genomic_DNA"/>
</dbReference>
<comment type="caution">
    <text evidence="5">The sequence shown here is derived from an EMBL/GenBank/DDBJ whole genome shotgun (WGS) entry which is preliminary data.</text>
</comment>
<dbReference type="Proteomes" id="UP000093925">
    <property type="component" value="Unassembled WGS sequence"/>
</dbReference>
<proteinExistence type="predicted"/>
<sequence>MQIGDEIAIHDHIAISVDGQVIDGEVIVDQFAIAGEMLPLSVSVGEVVRGGWVVMRGRLVAYAPAVGNETTLGRIISRVEGSA</sequence>
<dbReference type="GO" id="GO:0043682">
    <property type="term" value="F:P-type divalent copper transporter activity"/>
    <property type="evidence" value="ECO:0007669"/>
    <property type="project" value="TreeGrafter"/>
</dbReference>
<evidence type="ECO:0000256" key="1">
    <source>
        <dbReference type="ARBA" id="ARBA00004141"/>
    </source>
</evidence>